<dbReference type="Proteomes" id="UP000504636">
    <property type="component" value="Unplaced"/>
</dbReference>
<reference evidence="4" key="2">
    <citation type="submission" date="2020-04" db="EMBL/GenBank/DDBJ databases">
        <authorList>
            <consortium name="NCBI Genome Project"/>
        </authorList>
    </citation>
    <scope>NUCLEOTIDE SEQUENCE</scope>
    <source>
        <strain evidence="4">CBS 304.34</strain>
    </source>
</reference>
<proteinExistence type="predicted"/>
<evidence type="ECO:0000313" key="2">
    <source>
        <dbReference type="EMBL" id="KAF2803381.1"/>
    </source>
</evidence>
<keyword evidence="3" id="KW-1185">Reference proteome</keyword>
<keyword evidence="1" id="KW-1133">Transmembrane helix</keyword>
<reference evidence="2 4" key="1">
    <citation type="journal article" date="2020" name="Stud. Mycol.">
        <title>101 Dothideomycetes genomes: a test case for predicting lifestyles and emergence of pathogens.</title>
        <authorList>
            <person name="Haridas S."/>
            <person name="Albert R."/>
            <person name="Binder M."/>
            <person name="Bloem J."/>
            <person name="Labutti K."/>
            <person name="Salamov A."/>
            <person name="Andreopoulos B."/>
            <person name="Baker S."/>
            <person name="Barry K."/>
            <person name="Bills G."/>
            <person name="Bluhm B."/>
            <person name="Cannon C."/>
            <person name="Castanera R."/>
            <person name="Culley D."/>
            <person name="Daum C."/>
            <person name="Ezra D."/>
            <person name="Gonzalez J."/>
            <person name="Henrissat B."/>
            <person name="Kuo A."/>
            <person name="Liang C."/>
            <person name="Lipzen A."/>
            <person name="Lutzoni F."/>
            <person name="Magnuson J."/>
            <person name="Mondo S."/>
            <person name="Nolan M."/>
            <person name="Ohm R."/>
            <person name="Pangilinan J."/>
            <person name="Park H.-J."/>
            <person name="Ramirez L."/>
            <person name="Alfaro M."/>
            <person name="Sun H."/>
            <person name="Tritt A."/>
            <person name="Yoshinaga Y."/>
            <person name="Zwiers L.-H."/>
            <person name="Turgeon B."/>
            <person name="Goodwin S."/>
            <person name="Spatafora J."/>
            <person name="Crous P."/>
            <person name="Grigoriev I."/>
        </authorList>
    </citation>
    <scope>NUCLEOTIDE SEQUENCE</scope>
    <source>
        <strain evidence="2 4">CBS 304.34</strain>
    </source>
</reference>
<accession>A0A6A6Y3H2</accession>
<dbReference type="RefSeq" id="XP_033570345.1">
    <property type="nucleotide sequence ID" value="XM_033728566.1"/>
</dbReference>
<dbReference type="EMBL" id="MU003718">
    <property type="protein sequence ID" value="KAF2803381.1"/>
    <property type="molecule type" value="Genomic_DNA"/>
</dbReference>
<name>A0A6A6Y3H2_9PEZI</name>
<feature type="transmembrane region" description="Helical" evidence="1">
    <location>
        <begin position="368"/>
        <end position="391"/>
    </location>
</feature>
<evidence type="ECO:0000256" key="1">
    <source>
        <dbReference type="SAM" id="Phobius"/>
    </source>
</evidence>
<gene>
    <name evidence="2 4" type="ORF">BDZ99DRAFT_576265</name>
</gene>
<sequence>MTTHVSYRNALKAGLMAPDDFDTTGSLFLAYAYPEHAMWLEDWVSFFLINFFFLHATIYLFCRFAGIVPAKRDRFRSKMDQFLASFAAFVIIKGHVVGCFSALPFLNRHVVSPLVVALTAIFGAFVTALSVLFEAFVAALSVLFVALDATLSALYEEFITNVSAFVDDILTTLRVVTWIVKNTDAALFILIIAIILALVVATLAHAFWTDPFRSRPRIACYHCNRQIRPSALHLFALAATGTKTTCSHACAAEVAFSRELHYASCHPDVDVNFRVCVARGVVGGLEKWEKLEEAESAWVEKGVMSRERWEKNRALRAPFRAELAFRHNLWLLGALKAIIVGLFVAAAWQGTWEVLEEVFEMLWEASCLSWQLVACFCWFGWLICGVFGEFFGF</sequence>
<keyword evidence="1" id="KW-0812">Transmembrane</keyword>
<keyword evidence="1" id="KW-0472">Membrane</keyword>
<feature type="transmembrane region" description="Helical" evidence="1">
    <location>
        <begin position="115"/>
        <end position="146"/>
    </location>
</feature>
<dbReference type="AlphaFoldDB" id="A0A6A6Y3H2"/>
<feature type="transmembrane region" description="Helical" evidence="1">
    <location>
        <begin position="82"/>
        <end position="103"/>
    </location>
</feature>
<evidence type="ECO:0000313" key="3">
    <source>
        <dbReference type="Proteomes" id="UP000504636"/>
    </source>
</evidence>
<feature type="transmembrane region" description="Helical" evidence="1">
    <location>
        <begin position="329"/>
        <end position="348"/>
    </location>
</feature>
<organism evidence="2">
    <name type="scientific">Mytilinidion resinicola</name>
    <dbReference type="NCBI Taxonomy" id="574789"/>
    <lineage>
        <taxon>Eukaryota</taxon>
        <taxon>Fungi</taxon>
        <taxon>Dikarya</taxon>
        <taxon>Ascomycota</taxon>
        <taxon>Pezizomycotina</taxon>
        <taxon>Dothideomycetes</taxon>
        <taxon>Pleosporomycetidae</taxon>
        <taxon>Mytilinidiales</taxon>
        <taxon>Mytilinidiaceae</taxon>
        <taxon>Mytilinidion</taxon>
    </lineage>
</organism>
<protein>
    <submittedName>
        <fullName evidence="2 4">Uncharacterized protein</fullName>
    </submittedName>
</protein>
<feature type="transmembrane region" description="Helical" evidence="1">
    <location>
        <begin position="43"/>
        <end position="62"/>
    </location>
</feature>
<evidence type="ECO:0000313" key="4">
    <source>
        <dbReference type="RefSeq" id="XP_033570345.1"/>
    </source>
</evidence>
<feature type="transmembrane region" description="Helical" evidence="1">
    <location>
        <begin position="186"/>
        <end position="208"/>
    </location>
</feature>
<reference evidence="4" key="3">
    <citation type="submission" date="2025-04" db="UniProtKB">
        <authorList>
            <consortium name="RefSeq"/>
        </authorList>
    </citation>
    <scope>IDENTIFICATION</scope>
    <source>
        <strain evidence="4">CBS 304.34</strain>
    </source>
</reference>
<dbReference type="GeneID" id="54469459"/>